<dbReference type="EMBL" id="QGHC01000004">
    <property type="protein sequence ID" value="PWK89718.1"/>
    <property type="molecule type" value="Genomic_DNA"/>
</dbReference>
<dbReference type="InterPro" id="IPR009362">
    <property type="entry name" value="YhcG_C"/>
</dbReference>
<evidence type="ECO:0000313" key="4">
    <source>
        <dbReference type="Proteomes" id="UP000245812"/>
    </source>
</evidence>
<dbReference type="Proteomes" id="UP000245812">
    <property type="component" value="Unassembled WGS sequence"/>
</dbReference>
<evidence type="ECO:0000259" key="2">
    <source>
        <dbReference type="Pfam" id="PF17761"/>
    </source>
</evidence>
<dbReference type="Gene3D" id="3.40.1350.10">
    <property type="match status" value="1"/>
</dbReference>
<keyword evidence="3" id="KW-0378">Hydrolase</keyword>
<dbReference type="Pfam" id="PF06250">
    <property type="entry name" value="YhcG_C"/>
    <property type="match status" value="1"/>
</dbReference>
<sequence length="360" mass="40962">MATSKKKTTRKTSTPAVRKTGAVLAATAKDYPALLAEVKARIQSAQYAALRAVNKELVGLYWDIGRMIVERQQTEGWGKSVVERLSADLRVAFPGVGGFSTQNLWYMRQFFQEYSAAPKLQPLVGEIGWAHNLLILSRCKDAQEREFYLRMTRKFGWSKNVLAHQIDNQSYEKSLLGQTNFDQALTPALRAQAKLAVKDEYAFDFLELGEQHSERELERALIARIEDFLRAMGGMFAFMGSQYRLEVEDKEYFIDLLLFHRRLRALVAIELKIGAFEPEFVGKMQFYLAALDAQVRQEDENPSIGIILCKEKTRTIVEYALRDARKPIGVATYEITKTLPKKLKDQLPSPEAIARLLEGV</sequence>
<name>A0A316I8B8_9GAMM</name>
<dbReference type="AlphaFoldDB" id="A0A316I8B8"/>
<organism evidence="3 4">
    <name type="scientific">Fulvimonas soli</name>
    <dbReference type="NCBI Taxonomy" id="155197"/>
    <lineage>
        <taxon>Bacteria</taxon>
        <taxon>Pseudomonadati</taxon>
        <taxon>Pseudomonadota</taxon>
        <taxon>Gammaproteobacteria</taxon>
        <taxon>Lysobacterales</taxon>
        <taxon>Rhodanobacteraceae</taxon>
        <taxon>Fulvimonas</taxon>
    </lineage>
</organism>
<dbReference type="PANTHER" id="PTHR30547:SF0">
    <property type="entry name" value="BLR8175 PROTEIN"/>
    <property type="match status" value="1"/>
</dbReference>
<keyword evidence="3" id="KW-0255">Endonuclease</keyword>
<comment type="caution">
    <text evidence="3">The sequence shown here is derived from an EMBL/GenBank/DDBJ whole genome shotgun (WGS) entry which is preliminary data.</text>
</comment>
<feature type="domain" description="YhcG PDDEXK nuclease" evidence="1">
    <location>
        <begin position="196"/>
        <end position="348"/>
    </location>
</feature>
<dbReference type="PANTHER" id="PTHR30547">
    <property type="entry name" value="UNCHARACTERIZED PROTEIN YHCG-RELATED"/>
    <property type="match status" value="1"/>
</dbReference>
<evidence type="ECO:0000313" key="3">
    <source>
        <dbReference type="EMBL" id="PWK89718.1"/>
    </source>
</evidence>
<dbReference type="InterPro" id="IPR041527">
    <property type="entry name" value="YhcG_N"/>
</dbReference>
<keyword evidence="4" id="KW-1185">Reference proteome</keyword>
<reference evidence="3 4" key="1">
    <citation type="submission" date="2018-05" db="EMBL/GenBank/DDBJ databases">
        <title>Genomic Encyclopedia of Type Strains, Phase IV (KMG-IV): sequencing the most valuable type-strain genomes for metagenomic binning, comparative biology and taxonomic classification.</title>
        <authorList>
            <person name="Goeker M."/>
        </authorList>
    </citation>
    <scope>NUCLEOTIDE SEQUENCE [LARGE SCALE GENOMIC DNA]</scope>
    <source>
        <strain evidence="3 4">DSM 14263</strain>
    </source>
</reference>
<dbReference type="Pfam" id="PF17761">
    <property type="entry name" value="DUF1016_N"/>
    <property type="match status" value="1"/>
</dbReference>
<dbReference type="InterPro" id="IPR053148">
    <property type="entry name" value="PD-DEXK-like_domain"/>
</dbReference>
<dbReference type="GO" id="GO:0003676">
    <property type="term" value="F:nucleic acid binding"/>
    <property type="evidence" value="ECO:0007669"/>
    <property type="project" value="InterPro"/>
</dbReference>
<feature type="domain" description="YhcG N-terminal" evidence="2">
    <location>
        <begin position="37"/>
        <end position="173"/>
    </location>
</feature>
<dbReference type="OrthoDB" id="9801263at2"/>
<gene>
    <name evidence="3" type="ORF">C7456_10466</name>
</gene>
<dbReference type="GO" id="GO:0004519">
    <property type="term" value="F:endonuclease activity"/>
    <property type="evidence" value="ECO:0007669"/>
    <property type="project" value="UniProtKB-KW"/>
</dbReference>
<protein>
    <submittedName>
        <fullName evidence="3">Putative nuclease of restriction endonuclease-like (RecB) superfamily</fullName>
    </submittedName>
</protein>
<accession>A0A316I8B8</accession>
<dbReference type="InterPro" id="IPR011856">
    <property type="entry name" value="tRNA_endonuc-like_dom_sf"/>
</dbReference>
<proteinExistence type="predicted"/>
<dbReference type="RefSeq" id="WP_105762823.1">
    <property type="nucleotide sequence ID" value="NZ_MSZV01000007.1"/>
</dbReference>
<keyword evidence="3" id="KW-0540">Nuclease</keyword>
<evidence type="ECO:0000259" key="1">
    <source>
        <dbReference type="Pfam" id="PF06250"/>
    </source>
</evidence>